<dbReference type="InterPro" id="IPR039422">
    <property type="entry name" value="MarR/SlyA-like"/>
</dbReference>
<dbReference type="PROSITE" id="PS01117">
    <property type="entry name" value="HTH_MARR_1"/>
    <property type="match status" value="1"/>
</dbReference>
<dbReference type="Pfam" id="PF01047">
    <property type="entry name" value="MarR"/>
    <property type="match status" value="1"/>
</dbReference>
<dbReference type="PANTHER" id="PTHR33164">
    <property type="entry name" value="TRANSCRIPTIONAL REGULATOR, MARR FAMILY"/>
    <property type="match status" value="1"/>
</dbReference>
<dbReference type="eggNOG" id="COG1846">
    <property type="taxonomic scope" value="Bacteria"/>
</dbReference>
<keyword evidence="1" id="KW-0805">Transcription regulation</keyword>
<evidence type="ECO:0000259" key="4">
    <source>
        <dbReference type="PROSITE" id="PS50995"/>
    </source>
</evidence>
<dbReference type="STRING" id="349521.HCH_01654"/>
<dbReference type="InterPro" id="IPR036390">
    <property type="entry name" value="WH_DNA-bd_sf"/>
</dbReference>
<dbReference type="InterPro" id="IPR000835">
    <property type="entry name" value="HTH_MarR-typ"/>
</dbReference>
<proteinExistence type="predicted"/>
<dbReference type="RefSeq" id="WP_011395580.1">
    <property type="nucleotide sequence ID" value="NC_007645.1"/>
</dbReference>
<reference evidence="5 6" key="1">
    <citation type="journal article" date="2005" name="Nucleic Acids Res.">
        <title>Genomic blueprint of Hahella chejuensis, a marine microbe producing an algicidal agent.</title>
        <authorList>
            <person name="Jeong H."/>
            <person name="Yim J.H."/>
            <person name="Lee C."/>
            <person name="Choi S.-H."/>
            <person name="Park Y.K."/>
            <person name="Yoon S.H."/>
            <person name="Hur C.-G."/>
            <person name="Kang H.-Y."/>
            <person name="Kim D."/>
            <person name="Lee H.H."/>
            <person name="Park K.H."/>
            <person name="Park S.-H."/>
            <person name="Park H.-S."/>
            <person name="Lee H.K."/>
            <person name="Oh T.K."/>
            <person name="Kim J.F."/>
        </authorList>
    </citation>
    <scope>NUCLEOTIDE SEQUENCE [LARGE SCALE GENOMIC DNA]</scope>
    <source>
        <strain evidence="5 6">KCTC 2396</strain>
    </source>
</reference>
<dbReference type="GO" id="GO:0006950">
    <property type="term" value="P:response to stress"/>
    <property type="evidence" value="ECO:0007669"/>
    <property type="project" value="TreeGrafter"/>
</dbReference>
<dbReference type="OrthoDB" id="7502947at2"/>
<evidence type="ECO:0000256" key="2">
    <source>
        <dbReference type="ARBA" id="ARBA00023125"/>
    </source>
</evidence>
<dbReference type="GO" id="GO:0003700">
    <property type="term" value="F:DNA-binding transcription factor activity"/>
    <property type="evidence" value="ECO:0007669"/>
    <property type="project" value="InterPro"/>
</dbReference>
<protein>
    <submittedName>
        <fullName evidence="5">Transcriptional regulator</fullName>
    </submittedName>
</protein>
<evidence type="ECO:0000256" key="3">
    <source>
        <dbReference type="ARBA" id="ARBA00023163"/>
    </source>
</evidence>
<dbReference type="SUPFAM" id="SSF46785">
    <property type="entry name" value="Winged helix' DNA-binding domain"/>
    <property type="match status" value="1"/>
</dbReference>
<dbReference type="SMART" id="SM00347">
    <property type="entry name" value="HTH_MARR"/>
    <property type="match status" value="1"/>
</dbReference>
<evidence type="ECO:0000313" key="5">
    <source>
        <dbReference type="EMBL" id="ABC28508.1"/>
    </source>
</evidence>
<name>Q2SLG6_HAHCH</name>
<keyword evidence="2" id="KW-0238">DNA-binding</keyword>
<keyword evidence="3" id="KW-0804">Transcription</keyword>
<dbReference type="HOGENOM" id="CLU_083287_27_7_6"/>
<sequence>MTRHDEVLVLIRRIIRAADLRSKQLGKETGLTAPQLLILRSIGDSRNTTMSQVAQNISLSQATVTSIVDRLEKKSLVARIRDSVDKRRIYLVLTDEGKEVLAGAPRPLQELFTSRFDNLPEWEQYLILASLAKVADMMDATDIDASPLLAVGSVT</sequence>
<dbReference type="InterPro" id="IPR023187">
    <property type="entry name" value="Tscrpt_reg_MarR-type_CS"/>
</dbReference>
<feature type="domain" description="HTH marR-type" evidence="4">
    <location>
        <begin position="4"/>
        <end position="136"/>
    </location>
</feature>
<dbReference type="InterPro" id="IPR036388">
    <property type="entry name" value="WH-like_DNA-bd_sf"/>
</dbReference>
<dbReference type="PRINTS" id="PR00598">
    <property type="entry name" value="HTHMARR"/>
</dbReference>
<dbReference type="KEGG" id="hch:HCH_01654"/>
<dbReference type="PROSITE" id="PS50995">
    <property type="entry name" value="HTH_MARR_2"/>
    <property type="match status" value="1"/>
</dbReference>
<evidence type="ECO:0000256" key="1">
    <source>
        <dbReference type="ARBA" id="ARBA00023015"/>
    </source>
</evidence>
<dbReference type="Proteomes" id="UP000000238">
    <property type="component" value="Chromosome"/>
</dbReference>
<dbReference type="EMBL" id="CP000155">
    <property type="protein sequence ID" value="ABC28508.1"/>
    <property type="molecule type" value="Genomic_DNA"/>
</dbReference>
<accession>Q2SLG6</accession>
<dbReference type="Gene3D" id="1.10.10.10">
    <property type="entry name" value="Winged helix-like DNA-binding domain superfamily/Winged helix DNA-binding domain"/>
    <property type="match status" value="1"/>
</dbReference>
<dbReference type="AlphaFoldDB" id="Q2SLG6"/>
<dbReference type="GO" id="GO:0003677">
    <property type="term" value="F:DNA binding"/>
    <property type="evidence" value="ECO:0007669"/>
    <property type="project" value="UniProtKB-KW"/>
</dbReference>
<evidence type="ECO:0000313" key="6">
    <source>
        <dbReference type="Proteomes" id="UP000000238"/>
    </source>
</evidence>
<dbReference type="PANTHER" id="PTHR33164:SF89">
    <property type="entry name" value="MARR FAMILY REGULATORY PROTEIN"/>
    <property type="match status" value="1"/>
</dbReference>
<gene>
    <name evidence="5" type="ordered locus">HCH_01654</name>
</gene>
<keyword evidence="6" id="KW-1185">Reference proteome</keyword>
<organism evidence="5 6">
    <name type="scientific">Hahella chejuensis (strain KCTC 2396)</name>
    <dbReference type="NCBI Taxonomy" id="349521"/>
    <lineage>
        <taxon>Bacteria</taxon>
        <taxon>Pseudomonadati</taxon>
        <taxon>Pseudomonadota</taxon>
        <taxon>Gammaproteobacteria</taxon>
        <taxon>Oceanospirillales</taxon>
        <taxon>Hahellaceae</taxon>
        <taxon>Hahella</taxon>
    </lineage>
</organism>